<dbReference type="InterPro" id="IPR017501">
    <property type="entry name" value="Phage_infect_YhgE_C"/>
</dbReference>
<dbReference type="GO" id="GO:0140359">
    <property type="term" value="F:ABC-type transporter activity"/>
    <property type="evidence" value="ECO:0007669"/>
    <property type="project" value="InterPro"/>
</dbReference>
<keyword evidence="5" id="KW-0175">Coiled coil</keyword>
<dbReference type="NCBIfam" id="TIGR03062">
    <property type="entry name" value="pip_yhgE_Cterm"/>
    <property type="match status" value="1"/>
</dbReference>
<dbReference type="Gene3D" id="1.20.58.60">
    <property type="match status" value="1"/>
</dbReference>
<feature type="transmembrane region" description="Helical" evidence="6">
    <location>
        <begin position="720"/>
        <end position="739"/>
    </location>
</feature>
<keyword evidence="4 6" id="KW-0472">Membrane</keyword>
<feature type="transmembrane region" description="Helical" evidence="6">
    <location>
        <begin position="639"/>
        <end position="657"/>
    </location>
</feature>
<evidence type="ECO:0000313" key="8">
    <source>
        <dbReference type="EMBL" id="PPV12442.1"/>
    </source>
</evidence>
<name>A0A2S7F6E3_CLOBU</name>
<dbReference type="RefSeq" id="WP_043664515.1">
    <property type="nucleotide sequence ID" value="NZ_JSEG01000012.1"/>
</dbReference>
<dbReference type="NCBIfam" id="TIGR03061">
    <property type="entry name" value="pip_yhgE_Nterm"/>
    <property type="match status" value="1"/>
</dbReference>
<feature type="transmembrane region" description="Helical" evidence="6">
    <location>
        <begin position="566"/>
        <end position="585"/>
    </location>
</feature>
<dbReference type="EMBL" id="LRDH01000143">
    <property type="protein sequence ID" value="PPV12442.1"/>
    <property type="molecule type" value="Genomic_DNA"/>
</dbReference>
<evidence type="ECO:0000256" key="2">
    <source>
        <dbReference type="ARBA" id="ARBA00022692"/>
    </source>
</evidence>
<dbReference type="Proteomes" id="UP000238081">
    <property type="component" value="Unassembled WGS sequence"/>
</dbReference>
<dbReference type="Gene3D" id="3.40.1710.10">
    <property type="entry name" value="abc type-2 transporter like domain"/>
    <property type="match status" value="1"/>
</dbReference>
<proteinExistence type="predicted"/>
<keyword evidence="3 6" id="KW-1133">Transmembrane helix</keyword>
<dbReference type="InterPro" id="IPR013525">
    <property type="entry name" value="ABC2_TM"/>
</dbReference>
<evidence type="ECO:0000259" key="7">
    <source>
        <dbReference type="Pfam" id="PF12698"/>
    </source>
</evidence>
<evidence type="ECO:0000256" key="4">
    <source>
        <dbReference type="ARBA" id="ARBA00023136"/>
    </source>
</evidence>
<dbReference type="AlphaFoldDB" id="A0A2S7F6E3"/>
<sequence length="763" mass="85711">MKNIIKIIKKDFKNIITNWIALGIVLGLIAIPSLYSLVNIFASWDPYSSTSGIKVAVVNEDKGTTFRDKDINLGNELVDKLKDNDKIGWEFVDKETADNGLLMEEYYASIIIPEDFSEKTTTLVEKNVEKPKLIYTANEKKNPIAPKFTDSAVKTVKSQLDENITKTITGIIFRMCDEVGIDIEDNRTELRRIMDATYELDENMPKLGKLLDSTVNGTISATELMTEIQKILPFVEDVSDAGESFIDDNLSELDDIQSELDELSPDIKEKLVSAEEKLDSLNVTLGNLDDNILPETAKKTLLTVSDTVDAMQITTQGVRDQLKKLSRVLNKISKVDIPKIEIGNDVEIDDNLKDLLNQYNKQVEALESIQKNLKEMSKIVTMINNRLDTIDDKLTTISERVKDKINDLDNGEKLDIQFLTDIKALVNDVHGLVADIIDDYSTDIVKDINSEIDLIRNIGDNGLTLIGQGKAILPEIDNLLNTFMDISNRTHDQLVELQNDFPDLQDKVHKLAAKIKEFDDKEDIDEVLELITNDWQTQSDFMANPVEIEDNRLFPWPNYGSTATPFYTVLCLWIGGYMLSMLLGTEVHAHEGEEEYKHHEVYFGRMALFVVIGVFQAIVASLGALYILKVYAVHPAMLVFYSVFISVVFMTIIYTAVSLFGHGGIVIGIVLLVIQVAASSANFPIEVNPRMFQIISPFLPFTYAINGMRQVMAGVVYSILFKDIAILSIYMLASVIMGVTCKKASNRLIKPFVDKLKESKLVI</sequence>
<evidence type="ECO:0000256" key="3">
    <source>
        <dbReference type="ARBA" id="ARBA00022989"/>
    </source>
</evidence>
<feature type="transmembrane region" description="Helical" evidence="6">
    <location>
        <begin position="20"/>
        <end position="44"/>
    </location>
</feature>
<feature type="transmembrane region" description="Helical" evidence="6">
    <location>
        <begin position="664"/>
        <end position="685"/>
    </location>
</feature>
<feature type="transmembrane region" description="Helical" evidence="6">
    <location>
        <begin position="606"/>
        <end position="627"/>
    </location>
</feature>
<dbReference type="PANTHER" id="PTHR43077:SF10">
    <property type="entry name" value="TRANSPORT PERMEASE PROTEIN"/>
    <property type="match status" value="1"/>
</dbReference>
<reference evidence="8 9" key="1">
    <citation type="submission" date="2016-01" db="EMBL/GenBank/DDBJ databases">
        <title>Characterization of the Clostridium difficile lineages that are prevalent in Hong Kong and China.</title>
        <authorList>
            <person name="Kwok J.S.-L."/>
            <person name="Lam W.-Y."/>
            <person name="Ip M."/>
            <person name="Chan T.-F."/>
            <person name="Hawkey P.M."/>
            <person name="Tsui S.K.-W."/>
        </authorList>
    </citation>
    <scope>NUCLEOTIDE SEQUENCE [LARGE SCALE GENOMIC DNA]</scope>
    <source>
        <strain evidence="8 9">300064</strain>
    </source>
</reference>
<evidence type="ECO:0000256" key="5">
    <source>
        <dbReference type="SAM" id="Coils"/>
    </source>
</evidence>
<comment type="subcellular location">
    <subcellularLocation>
        <location evidence="1">Membrane</location>
        <topology evidence="1">Multi-pass membrane protein</topology>
    </subcellularLocation>
</comment>
<evidence type="ECO:0000256" key="1">
    <source>
        <dbReference type="ARBA" id="ARBA00004141"/>
    </source>
</evidence>
<gene>
    <name evidence="8" type="ORF">AWN73_18745</name>
</gene>
<organism evidence="8 9">
    <name type="scientific">Clostridium butyricum</name>
    <dbReference type="NCBI Taxonomy" id="1492"/>
    <lineage>
        <taxon>Bacteria</taxon>
        <taxon>Bacillati</taxon>
        <taxon>Bacillota</taxon>
        <taxon>Clostridia</taxon>
        <taxon>Eubacteriales</taxon>
        <taxon>Clostridiaceae</taxon>
        <taxon>Clostridium</taxon>
    </lineage>
</organism>
<dbReference type="GO" id="GO:0016020">
    <property type="term" value="C:membrane"/>
    <property type="evidence" value="ECO:0007669"/>
    <property type="project" value="UniProtKB-SubCell"/>
</dbReference>
<keyword evidence="2 6" id="KW-0812">Transmembrane</keyword>
<dbReference type="InterPro" id="IPR051328">
    <property type="entry name" value="T7SS_ABC-Transporter"/>
</dbReference>
<dbReference type="PANTHER" id="PTHR43077">
    <property type="entry name" value="TRANSPORT PERMEASE YVFS-RELATED"/>
    <property type="match status" value="1"/>
</dbReference>
<accession>A0A2S7F6E3</accession>
<feature type="domain" description="ABC-2 type transporter transmembrane" evidence="7">
    <location>
        <begin position="28"/>
        <end position="168"/>
    </location>
</feature>
<dbReference type="Pfam" id="PF12698">
    <property type="entry name" value="ABC2_membrane_3"/>
    <property type="match status" value="1"/>
</dbReference>
<dbReference type="InterPro" id="IPR017500">
    <property type="entry name" value="Phage_infect_YhgE_N"/>
</dbReference>
<evidence type="ECO:0000313" key="9">
    <source>
        <dbReference type="Proteomes" id="UP000238081"/>
    </source>
</evidence>
<comment type="caution">
    <text evidence="8">The sequence shown here is derived from an EMBL/GenBank/DDBJ whole genome shotgun (WGS) entry which is preliminary data.</text>
</comment>
<feature type="coiled-coil region" evidence="5">
    <location>
        <begin position="349"/>
        <end position="376"/>
    </location>
</feature>
<evidence type="ECO:0000256" key="6">
    <source>
        <dbReference type="SAM" id="Phobius"/>
    </source>
</evidence>
<protein>
    <submittedName>
        <fullName evidence="8">Phage infection protein</fullName>
    </submittedName>
</protein>